<feature type="domain" description="Glycosyl transferase family 1" evidence="1">
    <location>
        <begin position="183"/>
        <end position="341"/>
    </location>
</feature>
<dbReference type="Proteomes" id="UP000182101">
    <property type="component" value="Chromosome"/>
</dbReference>
<dbReference type="InterPro" id="IPR001296">
    <property type="entry name" value="Glyco_trans_1"/>
</dbReference>
<dbReference type="GO" id="GO:1901135">
    <property type="term" value="P:carbohydrate derivative metabolic process"/>
    <property type="evidence" value="ECO:0007669"/>
    <property type="project" value="UniProtKB-ARBA"/>
</dbReference>
<proteinExistence type="predicted"/>
<dbReference type="PANTHER" id="PTHR12526">
    <property type="entry name" value="GLYCOSYLTRANSFERASE"/>
    <property type="match status" value="1"/>
</dbReference>
<evidence type="ECO:0000259" key="2">
    <source>
        <dbReference type="Pfam" id="PF13439"/>
    </source>
</evidence>
<dbReference type="EMBL" id="CP018024">
    <property type="protein sequence ID" value="APD90571.1"/>
    <property type="molecule type" value="Genomic_DNA"/>
</dbReference>
<reference evidence="3 4" key="1">
    <citation type="submission" date="2016-11" db="EMBL/GenBank/DDBJ databases">
        <title>Networking in microbes: conjugative elements and plasmids in the genus Alteromonas.</title>
        <authorList>
            <person name="Lopez-Perez M."/>
            <person name="Ramon-Marco N."/>
            <person name="Rodriguez-Valera F."/>
        </authorList>
    </citation>
    <scope>NUCLEOTIDE SEQUENCE [LARGE SCALE GENOMIC DNA]</scope>
    <source>
        <strain evidence="3 4">CP48</strain>
    </source>
</reference>
<dbReference type="SUPFAM" id="SSF53756">
    <property type="entry name" value="UDP-Glycosyltransferase/glycogen phosphorylase"/>
    <property type="match status" value="1"/>
</dbReference>
<evidence type="ECO:0000259" key="1">
    <source>
        <dbReference type="Pfam" id="PF00534"/>
    </source>
</evidence>
<organism evidence="3 4">
    <name type="scientific">Alteromonas mediterranea</name>
    <dbReference type="NCBI Taxonomy" id="314275"/>
    <lineage>
        <taxon>Bacteria</taxon>
        <taxon>Pseudomonadati</taxon>
        <taxon>Pseudomonadota</taxon>
        <taxon>Gammaproteobacteria</taxon>
        <taxon>Alteromonadales</taxon>
        <taxon>Alteromonadaceae</taxon>
        <taxon>Alteromonas/Salinimonas group</taxon>
        <taxon>Alteromonas</taxon>
    </lineage>
</organism>
<dbReference type="PANTHER" id="PTHR12526:SF638">
    <property type="entry name" value="SPORE COAT PROTEIN SA"/>
    <property type="match status" value="1"/>
</dbReference>
<dbReference type="AlphaFoldDB" id="A0AAC9NSF1"/>
<protein>
    <submittedName>
        <fullName evidence="3">Group 1 glycosyl transferase</fullName>
    </submittedName>
</protein>
<evidence type="ECO:0000313" key="3">
    <source>
        <dbReference type="EMBL" id="APD90571.1"/>
    </source>
</evidence>
<keyword evidence="3" id="KW-0808">Transferase</keyword>
<feature type="domain" description="Glycosyltransferase subfamily 4-like N-terminal" evidence="2">
    <location>
        <begin position="21"/>
        <end position="175"/>
    </location>
</feature>
<dbReference type="GO" id="GO:0016757">
    <property type="term" value="F:glycosyltransferase activity"/>
    <property type="evidence" value="ECO:0007669"/>
    <property type="project" value="InterPro"/>
</dbReference>
<gene>
    <name evidence="3" type="ORF">BM524_12620</name>
</gene>
<dbReference type="Pfam" id="PF13439">
    <property type="entry name" value="Glyco_transf_4"/>
    <property type="match status" value="1"/>
</dbReference>
<name>A0AAC9NSF1_9ALTE</name>
<dbReference type="Pfam" id="PF00534">
    <property type="entry name" value="Glycos_transf_1"/>
    <property type="match status" value="1"/>
</dbReference>
<dbReference type="InterPro" id="IPR028098">
    <property type="entry name" value="Glyco_trans_4-like_N"/>
</dbReference>
<evidence type="ECO:0000313" key="4">
    <source>
        <dbReference type="Proteomes" id="UP000182101"/>
    </source>
</evidence>
<sequence length="363" mass="40455">MRIGESMKKKVVHLVYSMGCGGLEKVIVNLINGSYEDIEHIIISLTPEFEMTAGIIPDIEIFCLDKKPGKDIGCHLRLYKLLKHLSPDAINTYNFGTIEYHITAFLAGLKTRVHSDHGHGGDAQDGLNKKNNLIRKVSSYFINDYVVVSQDLMDWVTKVVKVKPGRLHLIQNGVEVPSSISIKKPTATGEKVICTVGRLDPVKNQPLLLKAFKQVLQSTTLPVTLKIVGDGPERNALEALAVSLDIQRHVEFMGYREDVREQLESCDVFVLSSHYEAMPMTILECMAIGRPVITTDVGGIRHFINERYASFVAPGDAHGLADEILNKLNETLETASQINNAHNLVLEKYSLNAMAKRYSEIYN</sequence>
<dbReference type="Gene3D" id="3.40.50.2000">
    <property type="entry name" value="Glycogen Phosphorylase B"/>
    <property type="match status" value="2"/>
</dbReference>
<accession>A0AAC9NSF1</accession>